<organism evidence="3 4">
    <name type="scientific">Symbiopectobacterium purcellii</name>
    <dbReference type="NCBI Taxonomy" id="2871826"/>
    <lineage>
        <taxon>Bacteria</taxon>
        <taxon>Pseudomonadati</taxon>
        <taxon>Pseudomonadota</taxon>
        <taxon>Gammaproteobacteria</taxon>
        <taxon>Enterobacterales</taxon>
        <taxon>Enterobacteriaceae</taxon>
    </lineage>
</organism>
<keyword evidence="2" id="KW-1133">Transmembrane helix</keyword>
<name>A0ABX9AKP2_9ENTR</name>
<keyword evidence="2" id="KW-0472">Membrane</keyword>
<dbReference type="InterPro" id="IPR012902">
    <property type="entry name" value="N_methyl_site"/>
</dbReference>
<evidence type="ECO:0000313" key="3">
    <source>
        <dbReference type="EMBL" id="QZN95328.1"/>
    </source>
</evidence>
<sequence length="164" mass="17780">MDKSTFVDAGFTLPELLIALTLIALLSAGGIQGWAVYQQAVRLEQQTQLVMLFLQRVQANAYRYNDTRTVSVIQAGGTWCLREGTGGALSCHEGTGGRLLPSARDVRIAAMARPTVIFYGLRNTAQAGHLVLENGAGRLRIVISIWGRIRLCSDTPPVLGIPRC</sequence>
<keyword evidence="4" id="KW-1185">Reference proteome</keyword>
<feature type="transmembrane region" description="Helical" evidence="2">
    <location>
        <begin position="16"/>
        <end position="37"/>
    </location>
</feature>
<keyword evidence="2" id="KW-0812">Transmembrane</keyword>
<dbReference type="EMBL" id="CP081864">
    <property type="protein sequence ID" value="QZN95328.1"/>
    <property type="molecule type" value="Genomic_DNA"/>
</dbReference>
<reference evidence="3 4" key="1">
    <citation type="submission" date="2021-08" db="EMBL/GenBank/DDBJ databases">
        <title>Culture and genomic analysis of Symbiopectobacterium purcellii sp. nov. gen. nov., isolated from the leafhopper Empoasca decipiens.</title>
        <authorList>
            <person name="Nadal-Jimenez P."/>
            <person name="Siozios S."/>
            <person name="Halliday N."/>
            <person name="Camara M."/>
            <person name="Hurst G.D.D."/>
        </authorList>
    </citation>
    <scope>NUCLEOTIDE SEQUENCE [LARGE SCALE GENOMIC DNA]</scope>
    <source>
        <strain evidence="3 4">SyEd1</strain>
    </source>
</reference>
<dbReference type="RefSeq" id="WP_222158429.1">
    <property type="nucleotide sequence ID" value="NZ_CP081864.1"/>
</dbReference>
<dbReference type="Proteomes" id="UP000825886">
    <property type="component" value="Chromosome"/>
</dbReference>
<gene>
    <name evidence="3" type="ORF">K6K13_19320</name>
</gene>
<dbReference type="NCBIfam" id="TIGR02532">
    <property type="entry name" value="IV_pilin_GFxxxE"/>
    <property type="match status" value="1"/>
</dbReference>
<dbReference type="InterPro" id="IPR045584">
    <property type="entry name" value="Pilin-like"/>
</dbReference>
<protein>
    <submittedName>
        <fullName evidence="3">Prepilin peptidase-dependent protein</fullName>
    </submittedName>
</protein>
<accession>A0ABX9AKP2</accession>
<evidence type="ECO:0000313" key="4">
    <source>
        <dbReference type="Proteomes" id="UP000825886"/>
    </source>
</evidence>
<evidence type="ECO:0000256" key="1">
    <source>
        <dbReference type="ARBA" id="ARBA00004167"/>
    </source>
</evidence>
<proteinExistence type="predicted"/>
<dbReference type="Pfam" id="PF07963">
    <property type="entry name" value="N_methyl"/>
    <property type="match status" value="1"/>
</dbReference>
<dbReference type="NCBIfam" id="NF007800">
    <property type="entry name" value="PRK10506.1"/>
    <property type="match status" value="1"/>
</dbReference>
<dbReference type="SUPFAM" id="SSF54523">
    <property type="entry name" value="Pili subunits"/>
    <property type="match status" value="1"/>
</dbReference>
<comment type="subcellular location">
    <subcellularLocation>
        <location evidence="1">Membrane</location>
        <topology evidence="1">Single-pass membrane protein</topology>
    </subcellularLocation>
</comment>
<evidence type="ECO:0000256" key="2">
    <source>
        <dbReference type="SAM" id="Phobius"/>
    </source>
</evidence>